<dbReference type="Proteomes" id="UP001498476">
    <property type="component" value="Unassembled WGS sequence"/>
</dbReference>
<evidence type="ECO:0000313" key="1">
    <source>
        <dbReference type="EMBL" id="KAK7421452.1"/>
    </source>
</evidence>
<reference evidence="1 2" key="1">
    <citation type="journal article" date="2025" name="Microbiol. Resour. Announc.">
        <title>Draft genome sequences for Neonectria magnoliae and Neonectria punicea, canker pathogens of Liriodendron tulipifera and Acer saccharum in West Virginia.</title>
        <authorList>
            <person name="Petronek H.M."/>
            <person name="Kasson M.T."/>
            <person name="Metheny A.M."/>
            <person name="Stauder C.M."/>
            <person name="Lovett B."/>
            <person name="Lynch S.C."/>
            <person name="Garnas J.R."/>
            <person name="Kasson L.R."/>
            <person name="Stajich J.E."/>
        </authorList>
    </citation>
    <scope>NUCLEOTIDE SEQUENCE [LARGE SCALE GENOMIC DNA]</scope>
    <source>
        <strain evidence="1 2">NRRL 64653</strain>
    </source>
</reference>
<gene>
    <name evidence="1" type="ORF">QQX98_002150</name>
</gene>
<sequence length="264" mass="29722">MEQLKQVLGRVFAEGPSLALEHEVHKHLRRLEADIKRTVAEARKKAAMAEHLMRQSSQLDGLVYDLQRIDEQLNTLPVIHQNLTQVATNVERIMEQKAQKDARLIVTMTHKSQEDAGLIAAMKGKAEKDAGHISTLEAESQISADRIATMERKARADADIIVKLEAKNQADLVSMKRERDEVLAKLQAIQAAPRFTPSKQQPAVALQPIAKFFNKLSLSFQDVPHTFMDTCPAFRIYEVAQFCVEKEGARDLAHVILCTHTSKW</sequence>
<keyword evidence="2" id="KW-1185">Reference proteome</keyword>
<comment type="caution">
    <text evidence="1">The sequence shown here is derived from an EMBL/GenBank/DDBJ whole genome shotgun (WGS) entry which is preliminary data.</text>
</comment>
<organism evidence="1 2">
    <name type="scientific">Neonectria punicea</name>
    <dbReference type="NCBI Taxonomy" id="979145"/>
    <lineage>
        <taxon>Eukaryota</taxon>
        <taxon>Fungi</taxon>
        <taxon>Dikarya</taxon>
        <taxon>Ascomycota</taxon>
        <taxon>Pezizomycotina</taxon>
        <taxon>Sordariomycetes</taxon>
        <taxon>Hypocreomycetidae</taxon>
        <taxon>Hypocreales</taxon>
        <taxon>Nectriaceae</taxon>
        <taxon>Neonectria</taxon>
    </lineage>
</organism>
<protein>
    <submittedName>
        <fullName evidence="1">Uncharacterized protein</fullName>
    </submittedName>
</protein>
<name>A0ABR1HJX2_9HYPO</name>
<accession>A0ABR1HJX2</accession>
<evidence type="ECO:0000313" key="2">
    <source>
        <dbReference type="Proteomes" id="UP001498476"/>
    </source>
</evidence>
<dbReference type="EMBL" id="JAZAVJ010000022">
    <property type="protein sequence ID" value="KAK7421452.1"/>
    <property type="molecule type" value="Genomic_DNA"/>
</dbReference>
<proteinExistence type="predicted"/>